<accession>A0A7X9IL06</accession>
<dbReference type="InterPro" id="IPR013849">
    <property type="entry name" value="DNA_helicase_Holl-junc_RuvA_I"/>
</dbReference>
<dbReference type="Gene3D" id="1.10.8.10">
    <property type="entry name" value="DNA helicase RuvA subunit, C-terminal domain"/>
    <property type="match status" value="1"/>
</dbReference>
<feature type="region of interest" description="Domain III" evidence="6">
    <location>
        <begin position="152"/>
        <end position="199"/>
    </location>
</feature>
<keyword evidence="1 6" id="KW-0963">Cytoplasm</keyword>
<dbReference type="Gene3D" id="1.10.150.20">
    <property type="entry name" value="5' to 3' exonuclease, C-terminal subdomain"/>
    <property type="match status" value="1"/>
</dbReference>
<dbReference type="InterPro" id="IPR003583">
    <property type="entry name" value="Hlx-hairpin-Hlx_DNA-bd_motif"/>
</dbReference>
<dbReference type="InterPro" id="IPR011114">
    <property type="entry name" value="RuvA_C"/>
</dbReference>
<comment type="caution">
    <text evidence="8">The sequence shown here is derived from an EMBL/GenBank/DDBJ whole genome shotgun (WGS) entry which is preliminary data.</text>
</comment>
<dbReference type="InterPro" id="IPR012340">
    <property type="entry name" value="NA-bd_OB-fold"/>
</dbReference>
<proteinExistence type="inferred from homology"/>
<evidence type="ECO:0000256" key="3">
    <source>
        <dbReference type="ARBA" id="ARBA00023125"/>
    </source>
</evidence>
<comment type="function">
    <text evidence="6">The RuvA-RuvB-RuvC complex processes Holliday junction (HJ) DNA during genetic recombination and DNA repair, while the RuvA-RuvB complex plays an important role in the rescue of blocked DNA replication forks via replication fork reversal (RFR). RuvA specifically binds to HJ cruciform DNA, conferring on it an open structure. The RuvB hexamer acts as an ATP-dependent pump, pulling dsDNA into and through the RuvAB complex. HJ branch migration allows RuvC to scan DNA until it finds its consensus sequence, where it cleaves and resolves the cruciform DNA.</text>
</comment>
<dbReference type="InterPro" id="IPR036267">
    <property type="entry name" value="RuvA_C_sf"/>
</dbReference>
<comment type="domain">
    <text evidence="6">Has three domains with a flexible linker between the domains II and III and assumes an 'L' shape. Domain III is highly mobile and contacts RuvB.</text>
</comment>
<evidence type="ECO:0000256" key="5">
    <source>
        <dbReference type="ARBA" id="ARBA00023204"/>
    </source>
</evidence>
<dbReference type="HAMAP" id="MF_00031">
    <property type="entry name" value="DNA_HJ_migration_RuvA"/>
    <property type="match status" value="1"/>
</dbReference>
<dbReference type="Gene3D" id="2.40.50.140">
    <property type="entry name" value="Nucleic acid-binding proteins"/>
    <property type="match status" value="1"/>
</dbReference>
<evidence type="ECO:0000256" key="2">
    <source>
        <dbReference type="ARBA" id="ARBA00022763"/>
    </source>
</evidence>
<comment type="similarity">
    <text evidence="6">Belongs to the RuvA family.</text>
</comment>
<keyword evidence="5 6" id="KW-0234">DNA repair</keyword>
<protein>
    <recommendedName>
        <fullName evidence="6">Holliday junction branch migration complex subunit RuvA</fullName>
    </recommendedName>
</protein>
<feature type="domain" description="Helix-hairpin-helix DNA-binding motif class 1" evidence="7">
    <location>
        <begin position="72"/>
        <end position="91"/>
    </location>
</feature>
<dbReference type="CDD" id="cd14332">
    <property type="entry name" value="UBA_RuvA_C"/>
    <property type="match status" value="1"/>
</dbReference>
<comment type="subunit">
    <text evidence="6">Homotetramer. Forms an RuvA(8)-RuvB(12)-Holliday junction (HJ) complex. HJ DNA is sandwiched between 2 RuvA tetramers; dsDNA enters through RuvA and exits via RuvB. An RuvB hexamer assembles on each DNA strand where it exits the tetramer. Each RuvB hexamer is contacted by two RuvA subunits (via domain III) on 2 adjacent RuvB subunits; this complex drives branch migration. In the full resolvosome a probable DNA-RuvA(4)-RuvB(12)-RuvC(2) complex forms which resolves the HJ.</text>
</comment>
<dbReference type="Pfam" id="PF07499">
    <property type="entry name" value="RuvA_C"/>
    <property type="match status" value="1"/>
</dbReference>
<dbReference type="Pfam" id="PF14520">
    <property type="entry name" value="HHH_5"/>
    <property type="match status" value="1"/>
</dbReference>
<dbReference type="InterPro" id="IPR000085">
    <property type="entry name" value="RuvA"/>
</dbReference>
<dbReference type="AlphaFoldDB" id="A0A7X9IL06"/>
<dbReference type="GO" id="GO:0000400">
    <property type="term" value="F:four-way junction DNA binding"/>
    <property type="evidence" value="ECO:0007669"/>
    <property type="project" value="UniProtKB-UniRule"/>
</dbReference>
<dbReference type="Pfam" id="PF01330">
    <property type="entry name" value="RuvA_N"/>
    <property type="match status" value="1"/>
</dbReference>
<keyword evidence="3 6" id="KW-0238">DNA-binding</keyword>
<evidence type="ECO:0000256" key="1">
    <source>
        <dbReference type="ARBA" id="ARBA00022490"/>
    </source>
</evidence>
<dbReference type="GO" id="GO:0009379">
    <property type="term" value="C:Holliday junction helicase complex"/>
    <property type="evidence" value="ECO:0007669"/>
    <property type="project" value="InterPro"/>
</dbReference>
<comment type="caution">
    <text evidence="6">Lacks conserved residue(s) required for the propagation of feature annotation.</text>
</comment>
<keyword evidence="2 6" id="KW-0227">DNA damage</keyword>
<name>A0A7X9IL06_9DELT</name>
<evidence type="ECO:0000259" key="7">
    <source>
        <dbReference type="SMART" id="SM00278"/>
    </source>
</evidence>
<dbReference type="GO" id="GO:0048476">
    <property type="term" value="C:Holliday junction resolvase complex"/>
    <property type="evidence" value="ECO:0007669"/>
    <property type="project" value="UniProtKB-UniRule"/>
</dbReference>
<evidence type="ECO:0000256" key="4">
    <source>
        <dbReference type="ARBA" id="ARBA00023172"/>
    </source>
</evidence>
<dbReference type="SUPFAM" id="SSF47781">
    <property type="entry name" value="RuvA domain 2-like"/>
    <property type="match status" value="1"/>
</dbReference>
<evidence type="ECO:0000256" key="6">
    <source>
        <dbReference type="HAMAP-Rule" id="MF_00031"/>
    </source>
</evidence>
<dbReference type="Proteomes" id="UP000524246">
    <property type="component" value="Unassembled WGS sequence"/>
</dbReference>
<feature type="domain" description="Helix-hairpin-helix DNA-binding motif class 1" evidence="7">
    <location>
        <begin position="107"/>
        <end position="126"/>
    </location>
</feature>
<organism evidence="8 9">
    <name type="scientific">SAR324 cluster bacterium</name>
    <dbReference type="NCBI Taxonomy" id="2024889"/>
    <lineage>
        <taxon>Bacteria</taxon>
        <taxon>Deltaproteobacteria</taxon>
        <taxon>SAR324 cluster</taxon>
    </lineage>
</organism>
<dbReference type="GO" id="GO:0005737">
    <property type="term" value="C:cytoplasm"/>
    <property type="evidence" value="ECO:0007669"/>
    <property type="project" value="UniProtKB-SubCell"/>
</dbReference>
<sequence length="199" mass="21382">MISSLRGILEEVSLGVATIVVNGVGYEVWCTKACQLGLSVGGEVHVVTYTDVKEDSIRLYGFQDSTERQVFLLLLKVSGVGAKSAVEILSHIDKLELLRIIGAGDAGRLQKIKGIGRKTAERIIVELKDRVSEFAESGAGIHAIGQEAQMPEAMQDALAALTALGFAKRDAERAMMSAKGAIRAKMTPGEIVREALRFI</sequence>
<dbReference type="EMBL" id="JAAZON010000517">
    <property type="protein sequence ID" value="NMC63747.1"/>
    <property type="molecule type" value="Genomic_DNA"/>
</dbReference>
<dbReference type="GO" id="GO:0006310">
    <property type="term" value="P:DNA recombination"/>
    <property type="evidence" value="ECO:0007669"/>
    <property type="project" value="UniProtKB-UniRule"/>
</dbReference>
<evidence type="ECO:0000313" key="9">
    <source>
        <dbReference type="Proteomes" id="UP000524246"/>
    </source>
</evidence>
<dbReference type="SUPFAM" id="SSF50249">
    <property type="entry name" value="Nucleic acid-binding proteins"/>
    <property type="match status" value="1"/>
</dbReference>
<evidence type="ECO:0000313" key="8">
    <source>
        <dbReference type="EMBL" id="NMC63747.1"/>
    </source>
</evidence>
<dbReference type="SMART" id="SM00278">
    <property type="entry name" value="HhH1"/>
    <property type="match status" value="2"/>
</dbReference>
<reference evidence="8 9" key="1">
    <citation type="journal article" date="2020" name="Biotechnol. Biofuels">
        <title>New insights from the biogas microbiome by comprehensive genome-resolved metagenomics of nearly 1600 species originating from multiple anaerobic digesters.</title>
        <authorList>
            <person name="Campanaro S."/>
            <person name="Treu L."/>
            <person name="Rodriguez-R L.M."/>
            <person name="Kovalovszki A."/>
            <person name="Ziels R.M."/>
            <person name="Maus I."/>
            <person name="Zhu X."/>
            <person name="Kougias P.G."/>
            <person name="Basile A."/>
            <person name="Luo G."/>
            <person name="Schluter A."/>
            <person name="Konstantinidis K.T."/>
            <person name="Angelidaki I."/>
        </authorList>
    </citation>
    <scope>NUCLEOTIDE SEQUENCE [LARGE SCALE GENOMIC DNA]</scope>
    <source>
        <strain evidence="8">AS27yjCOA_65</strain>
    </source>
</reference>
<dbReference type="GO" id="GO:0009378">
    <property type="term" value="F:four-way junction helicase activity"/>
    <property type="evidence" value="ECO:0007669"/>
    <property type="project" value="InterPro"/>
</dbReference>
<dbReference type="SUPFAM" id="SSF46929">
    <property type="entry name" value="DNA helicase RuvA subunit, C-terminal domain"/>
    <property type="match status" value="1"/>
</dbReference>
<dbReference type="GO" id="GO:0006281">
    <property type="term" value="P:DNA repair"/>
    <property type="evidence" value="ECO:0007669"/>
    <property type="project" value="UniProtKB-UniRule"/>
</dbReference>
<gene>
    <name evidence="6 8" type="primary">ruvA</name>
    <name evidence="8" type="ORF">GYA55_11345</name>
</gene>
<dbReference type="GO" id="GO:0005524">
    <property type="term" value="F:ATP binding"/>
    <property type="evidence" value="ECO:0007669"/>
    <property type="project" value="InterPro"/>
</dbReference>
<dbReference type="InterPro" id="IPR010994">
    <property type="entry name" value="RuvA_2-like"/>
</dbReference>
<comment type="subcellular location">
    <subcellularLocation>
        <location evidence="6">Cytoplasm</location>
    </subcellularLocation>
</comment>
<keyword evidence="4 6" id="KW-0233">DNA recombination</keyword>
<dbReference type="NCBIfam" id="TIGR00084">
    <property type="entry name" value="ruvA"/>
    <property type="match status" value="1"/>
</dbReference>